<evidence type="ECO:0000256" key="1">
    <source>
        <dbReference type="SAM" id="MobiDB-lite"/>
    </source>
</evidence>
<keyword evidence="3" id="KW-1185">Reference proteome</keyword>
<evidence type="ECO:0000313" key="3">
    <source>
        <dbReference type="Proteomes" id="UP001633002"/>
    </source>
</evidence>
<reference evidence="2 3" key="1">
    <citation type="submission" date="2024-09" db="EMBL/GenBank/DDBJ databases">
        <title>Chromosome-scale assembly of Riccia sorocarpa.</title>
        <authorList>
            <person name="Paukszto L."/>
        </authorList>
    </citation>
    <scope>NUCLEOTIDE SEQUENCE [LARGE SCALE GENOMIC DNA]</scope>
    <source>
        <strain evidence="2">LP-2024</strain>
        <tissue evidence="2">Aerial parts of the thallus</tissue>
    </source>
</reference>
<organism evidence="2 3">
    <name type="scientific">Riccia sorocarpa</name>
    <dbReference type="NCBI Taxonomy" id="122646"/>
    <lineage>
        <taxon>Eukaryota</taxon>
        <taxon>Viridiplantae</taxon>
        <taxon>Streptophyta</taxon>
        <taxon>Embryophyta</taxon>
        <taxon>Marchantiophyta</taxon>
        <taxon>Marchantiopsida</taxon>
        <taxon>Marchantiidae</taxon>
        <taxon>Marchantiales</taxon>
        <taxon>Ricciaceae</taxon>
        <taxon>Riccia</taxon>
    </lineage>
</organism>
<proteinExistence type="predicted"/>
<protein>
    <submittedName>
        <fullName evidence="2">Uncharacterized protein</fullName>
    </submittedName>
</protein>
<name>A0ABD3IF57_9MARC</name>
<comment type="caution">
    <text evidence="2">The sequence shown here is derived from an EMBL/GenBank/DDBJ whole genome shotgun (WGS) entry which is preliminary data.</text>
</comment>
<sequence length="76" mass="8840">MRGREARSPARKRGPHKEEERAAKKSRRRKATDRERIIVTRECSQTFGTSLQALRRHGYLSSVFPVSKGGMILFRR</sequence>
<accession>A0ABD3IF57</accession>
<gene>
    <name evidence="2" type="ORF">R1sor_018181</name>
</gene>
<dbReference type="EMBL" id="JBJQOH010000001">
    <property type="protein sequence ID" value="KAL3700159.1"/>
    <property type="molecule type" value="Genomic_DNA"/>
</dbReference>
<evidence type="ECO:0000313" key="2">
    <source>
        <dbReference type="EMBL" id="KAL3700159.1"/>
    </source>
</evidence>
<dbReference type="Proteomes" id="UP001633002">
    <property type="component" value="Unassembled WGS sequence"/>
</dbReference>
<dbReference type="AlphaFoldDB" id="A0ABD3IF57"/>
<feature type="region of interest" description="Disordered" evidence="1">
    <location>
        <begin position="1"/>
        <end position="34"/>
    </location>
</feature>